<keyword evidence="5 7" id="KW-0440">LIM domain</keyword>
<keyword evidence="2" id="KW-0963">Cytoplasm</keyword>
<dbReference type="InterPro" id="IPR002938">
    <property type="entry name" value="FAD-bd"/>
</dbReference>
<evidence type="ECO:0000259" key="10">
    <source>
        <dbReference type="PROSITE" id="PS50023"/>
    </source>
</evidence>
<dbReference type="GO" id="GO:0005737">
    <property type="term" value="C:cytoplasm"/>
    <property type="evidence" value="ECO:0007669"/>
    <property type="project" value="UniProtKB-SubCell"/>
</dbReference>
<dbReference type="SUPFAM" id="SSF47576">
    <property type="entry name" value="Calponin-homology domain, CH-domain"/>
    <property type="match status" value="1"/>
</dbReference>
<feature type="compositionally biased region" description="Low complexity" evidence="9">
    <location>
        <begin position="1127"/>
        <end position="1136"/>
    </location>
</feature>
<feature type="region of interest" description="Disordered" evidence="9">
    <location>
        <begin position="1613"/>
        <end position="1694"/>
    </location>
</feature>
<evidence type="ECO:0000256" key="7">
    <source>
        <dbReference type="PROSITE-ProRule" id="PRU00125"/>
    </source>
</evidence>
<dbReference type="Pfam" id="PF01494">
    <property type="entry name" value="FAD_binding_3"/>
    <property type="match status" value="1"/>
</dbReference>
<name>A0A8E0RUQ8_9TREM</name>
<feature type="coiled-coil region" evidence="8">
    <location>
        <begin position="1713"/>
        <end position="1740"/>
    </location>
</feature>
<feature type="compositionally biased region" description="Low complexity" evidence="9">
    <location>
        <begin position="1673"/>
        <end position="1684"/>
    </location>
</feature>
<dbReference type="GO" id="GO:0046872">
    <property type="term" value="F:metal ion binding"/>
    <property type="evidence" value="ECO:0007669"/>
    <property type="project" value="UniProtKB-KW"/>
</dbReference>
<evidence type="ECO:0000256" key="9">
    <source>
        <dbReference type="SAM" id="MobiDB-lite"/>
    </source>
</evidence>
<feature type="region of interest" description="Disordered" evidence="9">
    <location>
        <begin position="1044"/>
        <end position="1075"/>
    </location>
</feature>
<keyword evidence="3 7" id="KW-0479">Metal-binding</keyword>
<dbReference type="PANTHER" id="PTHR23167:SF54">
    <property type="entry name" value="[F-ACTIN]-MONOOXYGENASE MICAL"/>
    <property type="match status" value="1"/>
</dbReference>
<evidence type="ECO:0000256" key="5">
    <source>
        <dbReference type="ARBA" id="ARBA00023038"/>
    </source>
</evidence>
<comment type="caution">
    <text evidence="11">The sequence shown here is derived from an EMBL/GenBank/DDBJ whole genome shotgun (WGS) entry which is preliminary data.</text>
</comment>
<dbReference type="PROSITE" id="PS50023">
    <property type="entry name" value="LIM_DOMAIN_2"/>
    <property type="match status" value="1"/>
</dbReference>
<dbReference type="InterPro" id="IPR001781">
    <property type="entry name" value="Znf_LIM"/>
</dbReference>
<keyword evidence="6" id="KW-0009">Actin-binding</keyword>
<dbReference type="SUPFAM" id="SSF51905">
    <property type="entry name" value="FAD/NAD(P)-binding domain"/>
    <property type="match status" value="1"/>
</dbReference>
<sequence length="1909" mass="210751">MTVTEVRRSLEEQFDLFCTANSFDSILNHFNQLCALTVTGPAKHPWSIYRQLNARLKCYWKAAALFEKLEKRVQRPEYMHQTACSGLNVLVVGCGPCGLRCAIELALLGARVIIVEKRDSFSRNNVLHLWPYLIADLRALGAKTFFGKFCAGSIDHVSIRTLQCILLKVAVLFGVQVFPGVTYRGLLEPDISLSSEKLVAGTNRVFVEHEVNNNGIVSMRSGDRKMRSVKSSSSSPIEITGKTGLSPLTTNGGKGTGRIGKTKSDTWADAKSGWRAQLEPELAVLSQYELDVLIGADGKRSCLGFPSKELRCRLALAITVNFVNYHTPAETEVEEISGVSSIFNQQFFTRLAADTGIDLENIVYYKDETHYFVMTAKKHSLIVKGVLRQDREDSNSLLSPDNVDKQALQAYARETARYVTNGKLSRLDFALNARGEPDVEVFDFTRMFAAAYSCRILEQNDSLLMQCLIGDGLFEPFWPTGSGCALGFLSALDAAWAVSRLASGLHPLQVIVQRESVYQRLSQTTAQNMPSNFADYTLDPRTRYVRCDLDVFSPAQVRHLYITDLSKGTRTNYWHKSFNGTLKTGTNRLRDQLIAARSLVNRTDDSQSGISGVCSLALLRWFQFRLAFYESLELIDPVTDLSPAQWDSGANLLCLIHLYRPDLVPEVEQYLFDSNNSSEPRAVLNCYTNAPYPKPSLIRACGLLIEHFDVKFILDTGTVTTTYPRSNTDWQRYLTALQESLGQLHMAGPPPLSAVSKLGKSMPRPQSVTNSANLLVDKSPSKNGSHDSSDSLKRNASLQKRLDSIHSNGRVRGVFREDPSWSVEKGLLFKRRAELIATLQDPASTKRRVLPSPRLKPLSENNHRNHVNTNENNGNVNNNLHLEANEPRNISPEVVNSVPDRGEMDRNASVLDIKPSTIKQIVVPENVARLFAPRKGSSHCYVCDKRLYLIERLMAFGLFFHRHCFRCSTCGSQLQTDKATCVRATSRNERDKFFCPAHSQPPNCVTTHTGPEKTQHSKPPRVNQNSTGVSLEARLQAGQFPFGPSDYGAPLRLGSRGPSSSPTRSQSLADLIPHNRPPAILPIGVLRSRPGQSALLAGVNGGEDPEEVMGVPTPFRLPFRIRPPGPNTDSSSTTTSPERRPPSHFCRLIRSSGDESRSTGIRDDAAPGPDCYLAGHLGLPEVERRANWELNQSSSVSGWPDASIPDILEHMRMNRVNLLAMEDYFASSESEQPSGSSDHEEVTVTRSILVDDIPKRPIIRKSTSQHRPSTVARKVARIRARVPPARGTSVFNGTTSIPNELNLLPSQLSISQTVPRSDINNNNNNSTTPLVVMHPADWPTGIGSLPSVNAGSATSSLLSSPAHQSSSVAQSRMAAKQKFCLEPPKPFTIDPKQFVSSRNRDRCVTVELSDCAEELGSITDTDLCEAHVNSVPQFSDPDALVELSNIIHTLDDPPNLTTGQSRLGHAHSDTPFFSEGLAMQEPHHIIDYSVPESIPVAPVAALDEFHDLDSTSTVTERSSSFMDHRTDSDHRLTGVAENLLSGDGAPVISVAPPVQISISYFAGDYDNVNHTTAAETGTQDLSNREISVQPTPPTLPSTFSVFVFTGSQRRVLSDSGVGSIPHSNQYHGRARSAHSYLAQGDSSEETSSADLDSAPVIRPLSGPFSDTPPRPVTSGSGSDGTRSRLPSTVRESHVPVIQGSSFRSRCANRNRQTVELTKELESLEYTMRELERAGVQAERELYSIGPRNGAAARRYSHKSCSPISEPRFPEHRISNPGQMRARTLNYHHVSHADEPLINIALLQHSPTQFHSVSSERRYLLLKRLAALLTTKSILLEYATTVSACRDQIRLENEQEVQQTNDWILSPHKLHSDAVRLGALTRCLSDPSLSQVQLERLTELQQAASRPTEL</sequence>
<comment type="subcellular location">
    <subcellularLocation>
        <location evidence="1">Cytoplasm</location>
    </subcellularLocation>
</comment>
<feature type="compositionally biased region" description="Basic and acidic residues" evidence="9">
    <location>
        <begin position="1152"/>
        <end position="1165"/>
    </location>
</feature>
<evidence type="ECO:0000256" key="2">
    <source>
        <dbReference type="ARBA" id="ARBA00022490"/>
    </source>
</evidence>
<dbReference type="GO" id="GO:0071949">
    <property type="term" value="F:FAD binding"/>
    <property type="evidence" value="ECO:0007669"/>
    <property type="project" value="InterPro"/>
</dbReference>
<feature type="domain" description="LIM zinc-binding" evidence="10">
    <location>
        <begin position="938"/>
        <end position="1005"/>
    </location>
</feature>
<dbReference type="InterPro" id="IPR036872">
    <property type="entry name" value="CH_dom_sf"/>
</dbReference>
<feature type="compositionally biased region" description="Polar residues" evidence="9">
    <location>
        <begin position="764"/>
        <end position="773"/>
    </location>
</feature>
<dbReference type="EMBL" id="LUCM01004452">
    <property type="protein sequence ID" value="KAA0194322.1"/>
    <property type="molecule type" value="Genomic_DNA"/>
</dbReference>
<dbReference type="OrthoDB" id="20799at2759"/>
<protein>
    <submittedName>
        <fullName evidence="11">Protein-methionine sulfoxide oxidase MICAL3</fullName>
    </submittedName>
</protein>
<organism evidence="11 12">
    <name type="scientific">Fasciolopsis buskii</name>
    <dbReference type="NCBI Taxonomy" id="27845"/>
    <lineage>
        <taxon>Eukaryota</taxon>
        <taxon>Metazoa</taxon>
        <taxon>Spiralia</taxon>
        <taxon>Lophotrochozoa</taxon>
        <taxon>Platyhelminthes</taxon>
        <taxon>Trematoda</taxon>
        <taxon>Digenea</taxon>
        <taxon>Plagiorchiida</taxon>
        <taxon>Echinostomata</taxon>
        <taxon>Echinostomatoidea</taxon>
        <taxon>Fasciolidae</taxon>
        <taxon>Fasciolopsis</taxon>
    </lineage>
</organism>
<evidence type="ECO:0000256" key="4">
    <source>
        <dbReference type="ARBA" id="ARBA00022833"/>
    </source>
</evidence>
<feature type="compositionally biased region" description="Basic and acidic residues" evidence="9">
    <location>
        <begin position="784"/>
        <end position="793"/>
    </location>
</feature>
<feature type="region of interest" description="Disordered" evidence="9">
    <location>
        <begin position="227"/>
        <end position="264"/>
    </location>
</feature>
<feature type="region of interest" description="Disordered" evidence="9">
    <location>
        <begin position="752"/>
        <end position="795"/>
    </location>
</feature>
<dbReference type="PANTHER" id="PTHR23167">
    <property type="entry name" value="CALPONIN HOMOLOGY DOMAIN-CONTAINING PROTEIN DDB_G0272472-RELATED"/>
    <property type="match status" value="1"/>
</dbReference>
<dbReference type="GO" id="GO:0003779">
    <property type="term" value="F:actin binding"/>
    <property type="evidence" value="ECO:0007669"/>
    <property type="project" value="UniProtKB-KW"/>
</dbReference>
<feature type="compositionally biased region" description="Low complexity" evidence="9">
    <location>
        <begin position="867"/>
        <end position="876"/>
    </location>
</feature>
<keyword evidence="12" id="KW-1185">Reference proteome</keyword>
<dbReference type="Gene3D" id="3.50.50.60">
    <property type="entry name" value="FAD/NAD(P)-binding domain"/>
    <property type="match status" value="2"/>
</dbReference>
<dbReference type="PROSITE" id="PS00478">
    <property type="entry name" value="LIM_DOMAIN_1"/>
    <property type="match status" value="1"/>
</dbReference>
<dbReference type="Pfam" id="PF25413">
    <property type="entry name" value="Rossman_Mical"/>
    <property type="match status" value="1"/>
</dbReference>
<dbReference type="InterPro" id="IPR050540">
    <property type="entry name" value="F-actin_Monoox_Mical"/>
</dbReference>
<dbReference type="SUPFAM" id="SSF57716">
    <property type="entry name" value="Glucocorticoid receptor-like (DNA-binding domain)"/>
    <property type="match status" value="1"/>
</dbReference>
<evidence type="ECO:0000256" key="3">
    <source>
        <dbReference type="ARBA" id="ARBA00022723"/>
    </source>
</evidence>
<feature type="region of interest" description="Disordered" evidence="9">
    <location>
        <begin position="1116"/>
        <end position="1169"/>
    </location>
</feature>
<feature type="region of interest" description="Disordered" evidence="9">
    <location>
        <begin position="1005"/>
        <end position="1026"/>
    </location>
</feature>
<dbReference type="SMART" id="SM00132">
    <property type="entry name" value="LIM"/>
    <property type="match status" value="1"/>
</dbReference>
<dbReference type="CDD" id="cd09358">
    <property type="entry name" value="LIM_Mical_like"/>
    <property type="match status" value="1"/>
</dbReference>
<dbReference type="InterPro" id="IPR057494">
    <property type="entry name" value="Rossman_Mical"/>
</dbReference>
<dbReference type="PRINTS" id="PR00420">
    <property type="entry name" value="RNGMNOXGNASE"/>
</dbReference>
<evidence type="ECO:0000313" key="12">
    <source>
        <dbReference type="Proteomes" id="UP000728185"/>
    </source>
</evidence>
<gene>
    <name evidence="11" type="ORF">FBUS_04748</name>
</gene>
<dbReference type="Proteomes" id="UP000728185">
    <property type="component" value="Unassembled WGS sequence"/>
</dbReference>
<dbReference type="Gene3D" id="2.10.110.10">
    <property type="entry name" value="Cysteine Rich Protein"/>
    <property type="match status" value="1"/>
</dbReference>
<dbReference type="InterPro" id="IPR036188">
    <property type="entry name" value="FAD/NAD-bd_sf"/>
</dbReference>
<evidence type="ECO:0000313" key="11">
    <source>
        <dbReference type="EMBL" id="KAA0194322.1"/>
    </source>
</evidence>
<evidence type="ECO:0000256" key="8">
    <source>
        <dbReference type="SAM" id="Coils"/>
    </source>
</evidence>
<evidence type="ECO:0000256" key="6">
    <source>
        <dbReference type="ARBA" id="ARBA00023203"/>
    </source>
</evidence>
<feature type="region of interest" description="Disordered" evidence="9">
    <location>
        <begin position="845"/>
        <end position="876"/>
    </location>
</feature>
<proteinExistence type="predicted"/>
<evidence type="ECO:0000256" key="1">
    <source>
        <dbReference type="ARBA" id="ARBA00004496"/>
    </source>
</evidence>
<feature type="compositionally biased region" description="Low complexity" evidence="9">
    <location>
        <begin position="1050"/>
        <end position="1068"/>
    </location>
</feature>
<accession>A0A8E0RUQ8</accession>
<keyword evidence="8" id="KW-0175">Coiled coil</keyword>
<keyword evidence="4 7" id="KW-0862">Zinc</keyword>
<reference evidence="11" key="1">
    <citation type="submission" date="2019-05" db="EMBL/GenBank/DDBJ databases">
        <title>Annotation for the trematode Fasciolopsis buski.</title>
        <authorList>
            <person name="Choi Y.-J."/>
        </authorList>
    </citation>
    <scope>NUCLEOTIDE SEQUENCE</scope>
    <source>
        <strain evidence="11">HT</strain>
        <tissue evidence="11">Whole worm</tissue>
    </source>
</reference>